<evidence type="ECO:0000313" key="5">
    <source>
        <dbReference type="Proteomes" id="UP001476807"/>
    </source>
</evidence>
<sequence>MKVSIPLCVLKLNIMPNNQINLNLNHRSYLREPEATELGRRILSESIKLIDELGFEQFTFKKLATEIGTTEASVYRYFENKHKLLVYLVSWYWAWLNYTINYHTHNISDPRERLSRAIEVITTSDLNDPTTSHIDERTLFRIVVAESPKVYHTKDVDAENQEGYFLELKKLCRNVAETVAAINPAYPYPHALISTLLDSAHQQLFFAEHLPSLTEVKGGPQSRDGITAFLKNLAFATIDNR</sequence>
<evidence type="ECO:0000313" key="4">
    <source>
        <dbReference type="EMBL" id="MER2997607.1"/>
    </source>
</evidence>
<dbReference type="InterPro" id="IPR009057">
    <property type="entry name" value="Homeodomain-like_sf"/>
</dbReference>
<reference evidence="4 5" key="1">
    <citation type="submission" date="2024-06" db="EMBL/GenBank/DDBJ databases">
        <title>Pontibacter populi HYL7-15.</title>
        <authorList>
            <person name="Kim M.K."/>
        </authorList>
    </citation>
    <scope>NUCLEOTIDE SEQUENCE [LARGE SCALE GENOMIC DNA]</scope>
    <source>
        <strain evidence="4 5">HYL7-15</strain>
    </source>
</reference>
<dbReference type="Gene3D" id="1.10.357.10">
    <property type="entry name" value="Tetracycline Repressor, domain 2"/>
    <property type="match status" value="1"/>
</dbReference>
<dbReference type="EMBL" id="JBEOKT010000006">
    <property type="protein sequence ID" value="MER2997607.1"/>
    <property type="molecule type" value="Genomic_DNA"/>
</dbReference>
<evidence type="ECO:0000259" key="3">
    <source>
        <dbReference type="PROSITE" id="PS50977"/>
    </source>
</evidence>
<dbReference type="Pfam" id="PF00440">
    <property type="entry name" value="TetR_N"/>
    <property type="match status" value="1"/>
</dbReference>
<name>A0ABV1RTZ9_9BACT</name>
<dbReference type="Proteomes" id="UP001476807">
    <property type="component" value="Unassembled WGS sequence"/>
</dbReference>
<keyword evidence="5" id="KW-1185">Reference proteome</keyword>
<protein>
    <submittedName>
        <fullName evidence="4">TetR/AcrR family transcriptional regulator</fullName>
    </submittedName>
</protein>
<accession>A0ABV1RTZ9</accession>
<evidence type="ECO:0000256" key="1">
    <source>
        <dbReference type="ARBA" id="ARBA00023125"/>
    </source>
</evidence>
<keyword evidence="1 2" id="KW-0238">DNA-binding</keyword>
<comment type="caution">
    <text evidence="4">The sequence shown here is derived from an EMBL/GenBank/DDBJ whole genome shotgun (WGS) entry which is preliminary data.</text>
</comment>
<feature type="DNA-binding region" description="H-T-H motif" evidence="2">
    <location>
        <begin position="59"/>
        <end position="78"/>
    </location>
</feature>
<feature type="domain" description="HTH tetR-type" evidence="3">
    <location>
        <begin position="36"/>
        <end position="96"/>
    </location>
</feature>
<evidence type="ECO:0000256" key="2">
    <source>
        <dbReference type="PROSITE-ProRule" id="PRU00335"/>
    </source>
</evidence>
<dbReference type="InterPro" id="IPR001647">
    <property type="entry name" value="HTH_TetR"/>
</dbReference>
<organism evidence="4 5">
    <name type="scientific">Pontibacter populi</name>
    <dbReference type="NCBI Taxonomy" id="890055"/>
    <lineage>
        <taxon>Bacteria</taxon>
        <taxon>Pseudomonadati</taxon>
        <taxon>Bacteroidota</taxon>
        <taxon>Cytophagia</taxon>
        <taxon>Cytophagales</taxon>
        <taxon>Hymenobacteraceae</taxon>
        <taxon>Pontibacter</taxon>
    </lineage>
</organism>
<dbReference type="PRINTS" id="PR00455">
    <property type="entry name" value="HTHTETR"/>
</dbReference>
<proteinExistence type="predicted"/>
<gene>
    <name evidence="4" type="ORF">ABS362_08610</name>
</gene>
<dbReference type="SUPFAM" id="SSF46689">
    <property type="entry name" value="Homeodomain-like"/>
    <property type="match status" value="1"/>
</dbReference>
<dbReference type="PROSITE" id="PS50977">
    <property type="entry name" value="HTH_TETR_2"/>
    <property type="match status" value="1"/>
</dbReference>